<evidence type="ECO:0000313" key="2">
    <source>
        <dbReference type="Proteomes" id="UP001163821"/>
    </source>
</evidence>
<dbReference type="SUPFAM" id="SSF143011">
    <property type="entry name" value="RelE-like"/>
    <property type="match status" value="1"/>
</dbReference>
<name>A0AA41Y7R2_9BACT</name>
<dbReference type="Gene3D" id="3.30.2310.20">
    <property type="entry name" value="RelE-like"/>
    <property type="match status" value="1"/>
</dbReference>
<protein>
    <submittedName>
        <fullName evidence="1">Uncharacterized protein</fullName>
    </submittedName>
</protein>
<dbReference type="AlphaFoldDB" id="A0AA41Y7R2"/>
<comment type="caution">
    <text evidence="1">The sequence shown here is derived from an EMBL/GenBank/DDBJ whole genome shotgun (WGS) entry which is preliminary data.</text>
</comment>
<dbReference type="RefSeq" id="WP_282593571.1">
    <property type="nucleotide sequence ID" value="NZ_JAPAAF010000072.1"/>
</dbReference>
<organism evidence="1 2">
    <name type="scientific">Gaoshiqia sediminis</name>
    <dbReference type="NCBI Taxonomy" id="2986998"/>
    <lineage>
        <taxon>Bacteria</taxon>
        <taxon>Pseudomonadati</taxon>
        <taxon>Bacteroidota</taxon>
        <taxon>Bacteroidia</taxon>
        <taxon>Marinilabiliales</taxon>
        <taxon>Prolixibacteraceae</taxon>
        <taxon>Gaoshiqia</taxon>
    </lineage>
</organism>
<keyword evidence="2" id="KW-1185">Reference proteome</keyword>
<accession>A0AA41Y7R2</accession>
<dbReference type="EMBL" id="JAPAAF010000072">
    <property type="protein sequence ID" value="MCW0484986.1"/>
    <property type="molecule type" value="Genomic_DNA"/>
</dbReference>
<reference evidence="1" key="1">
    <citation type="submission" date="2022-10" db="EMBL/GenBank/DDBJ databases">
        <title>Gaoshiqiia sediminis gen. nov., sp. nov., isolated from coastal sediment.</title>
        <authorList>
            <person name="Yu W.X."/>
            <person name="Mu D.S."/>
            <person name="Du J.Z."/>
            <person name="Liang Y.Q."/>
        </authorList>
    </citation>
    <scope>NUCLEOTIDE SEQUENCE</scope>
    <source>
        <strain evidence="1">A06</strain>
    </source>
</reference>
<sequence>MKIEYRSSFVKDIKKLKSTALSKLIKSVIENCENAHTISDIKHCEPLQSRGKFFKIKHGQYRFGVFIDKGTIEFLKFGTRQNFYDDFPPF</sequence>
<gene>
    <name evidence="1" type="ORF">N2K84_19790</name>
</gene>
<evidence type="ECO:0000313" key="1">
    <source>
        <dbReference type="EMBL" id="MCW0484986.1"/>
    </source>
</evidence>
<dbReference type="Proteomes" id="UP001163821">
    <property type="component" value="Unassembled WGS sequence"/>
</dbReference>
<dbReference type="InterPro" id="IPR035093">
    <property type="entry name" value="RelE/ParE_toxin_dom_sf"/>
</dbReference>
<proteinExistence type="predicted"/>